<dbReference type="GO" id="GO:0005737">
    <property type="term" value="C:cytoplasm"/>
    <property type="evidence" value="ECO:0007669"/>
    <property type="project" value="UniProtKB-SubCell"/>
</dbReference>
<sequence length="239" mass="26743">MYRLVIESIQTLDQSVRLTPEQQHYLKRVLRLKNGDRFVAMDGQGKSYLAQLEEDSAKILENLKECTELPLAITLMVALPKGNGFEEIVRCCTELGITTLIPIISQRTLLKPSPHKLERWRKIATEAGEQSERQLIPTIVDPIVFNEALRNIDKIPSDRYICVTRKKAHHLLTHLSETSQNPLVIATGCEGGWTPEEIETAIAFGFQPVTLGPRILRAVTAPIVALSLAVSVIERDTIS</sequence>
<dbReference type="SUPFAM" id="SSF88697">
    <property type="entry name" value="PUA domain-like"/>
    <property type="match status" value="1"/>
</dbReference>
<dbReference type="CDD" id="cd18084">
    <property type="entry name" value="RsmE-like"/>
    <property type="match status" value="1"/>
</dbReference>
<dbReference type="SUPFAM" id="SSF75217">
    <property type="entry name" value="alpha/beta knot"/>
    <property type="match status" value="1"/>
</dbReference>
<dbReference type="InterPro" id="IPR046887">
    <property type="entry name" value="RsmE_PUA-like"/>
</dbReference>
<keyword evidence="8 12" id="KW-0808">Transferase</keyword>
<dbReference type="STRING" id="41431.PCC8801_1295"/>
<evidence type="ECO:0000256" key="10">
    <source>
        <dbReference type="ARBA" id="ARBA00025699"/>
    </source>
</evidence>
<dbReference type="InterPro" id="IPR029028">
    <property type="entry name" value="Alpha/beta_knot_MTases"/>
</dbReference>
<evidence type="ECO:0000256" key="7">
    <source>
        <dbReference type="ARBA" id="ARBA00022603"/>
    </source>
</evidence>
<dbReference type="Gene3D" id="3.40.1280.10">
    <property type="match status" value="1"/>
</dbReference>
<protein>
    <recommendedName>
        <fullName evidence="4 12">Ribosomal RNA small subunit methyltransferase E</fullName>
        <ecNumber evidence="3 12">2.1.1.193</ecNumber>
    </recommendedName>
</protein>
<organism evidence="15 16">
    <name type="scientific">Rippkaea orientalis (strain PCC 8801 / RF-1)</name>
    <name type="common">Cyanothece sp. (strain PCC 8801)</name>
    <dbReference type="NCBI Taxonomy" id="41431"/>
    <lineage>
        <taxon>Bacteria</taxon>
        <taxon>Bacillati</taxon>
        <taxon>Cyanobacteriota</taxon>
        <taxon>Cyanophyceae</taxon>
        <taxon>Oscillatoriophycideae</taxon>
        <taxon>Chroococcales</taxon>
        <taxon>Aphanothecaceae</taxon>
        <taxon>Rippkaea</taxon>
        <taxon>Rippkaea orientalis</taxon>
    </lineage>
</organism>
<accession>B7K3L8</accession>
<dbReference type="GO" id="GO:0070042">
    <property type="term" value="F:rRNA (uridine-N3-)-methyltransferase activity"/>
    <property type="evidence" value="ECO:0007669"/>
    <property type="project" value="TreeGrafter"/>
</dbReference>
<evidence type="ECO:0000256" key="11">
    <source>
        <dbReference type="ARBA" id="ARBA00047944"/>
    </source>
</evidence>
<dbReference type="EC" id="2.1.1.193" evidence="3 12"/>
<dbReference type="eggNOG" id="COG1385">
    <property type="taxonomic scope" value="Bacteria"/>
</dbReference>
<evidence type="ECO:0000259" key="14">
    <source>
        <dbReference type="Pfam" id="PF20260"/>
    </source>
</evidence>
<proteinExistence type="inferred from homology"/>
<dbReference type="KEGG" id="cyp:PCC8801_1295"/>
<dbReference type="Pfam" id="PF20260">
    <property type="entry name" value="PUA_4"/>
    <property type="match status" value="1"/>
</dbReference>
<dbReference type="NCBIfam" id="TIGR00046">
    <property type="entry name" value="RsmE family RNA methyltransferase"/>
    <property type="match status" value="1"/>
</dbReference>
<dbReference type="InterPro" id="IPR006700">
    <property type="entry name" value="RsmE"/>
</dbReference>
<evidence type="ECO:0000256" key="6">
    <source>
        <dbReference type="ARBA" id="ARBA00022552"/>
    </source>
</evidence>
<evidence type="ECO:0000256" key="12">
    <source>
        <dbReference type="PIRNR" id="PIRNR015601"/>
    </source>
</evidence>
<evidence type="ECO:0000256" key="5">
    <source>
        <dbReference type="ARBA" id="ARBA00022490"/>
    </source>
</evidence>
<evidence type="ECO:0000313" key="16">
    <source>
        <dbReference type="Proteomes" id="UP000008204"/>
    </source>
</evidence>
<dbReference type="PANTHER" id="PTHR30027:SF3">
    <property type="entry name" value="16S RRNA (URACIL(1498)-N(3))-METHYLTRANSFERASE"/>
    <property type="match status" value="1"/>
</dbReference>
<dbReference type="NCBIfam" id="NF008697">
    <property type="entry name" value="PRK11713.4-1"/>
    <property type="match status" value="1"/>
</dbReference>
<keyword evidence="6 12" id="KW-0698">rRNA processing</keyword>
<keyword evidence="9 12" id="KW-0949">S-adenosyl-L-methionine</keyword>
<dbReference type="EMBL" id="CP001287">
    <property type="protein sequence ID" value="ACK65360.1"/>
    <property type="molecule type" value="Genomic_DNA"/>
</dbReference>
<dbReference type="PANTHER" id="PTHR30027">
    <property type="entry name" value="RIBOSOMAL RNA SMALL SUBUNIT METHYLTRANSFERASE E"/>
    <property type="match status" value="1"/>
</dbReference>
<evidence type="ECO:0000256" key="3">
    <source>
        <dbReference type="ARBA" id="ARBA00012328"/>
    </source>
</evidence>
<name>B7K3L8_RIPO1</name>
<dbReference type="InterPro" id="IPR015947">
    <property type="entry name" value="PUA-like_sf"/>
</dbReference>
<comment type="function">
    <text evidence="10 12">Specifically methylates the N3 position of the uracil ring of uridine 1498 (m3U1498) in 16S rRNA. Acts on the fully assembled 30S ribosomal subunit.</text>
</comment>
<dbReference type="GO" id="GO:0070475">
    <property type="term" value="P:rRNA base methylation"/>
    <property type="evidence" value="ECO:0007669"/>
    <property type="project" value="TreeGrafter"/>
</dbReference>
<gene>
    <name evidence="15" type="ordered locus">PCC8801_1295</name>
</gene>
<comment type="similarity">
    <text evidence="2 12">Belongs to the RNA methyltransferase RsmE family.</text>
</comment>
<dbReference type="HOGENOM" id="CLU_067442_4_1_3"/>
<feature type="domain" description="Ribosomal RNA small subunit methyltransferase E PUA-like" evidence="14">
    <location>
        <begin position="18"/>
        <end position="58"/>
    </location>
</feature>
<reference evidence="16" key="1">
    <citation type="journal article" date="2011" name="MBio">
        <title>Novel metabolic attributes of the genus Cyanothece, comprising a group of unicellular nitrogen-fixing Cyanobacteria.</title>
        <authorList>
            <person name="Bandyopadhyay A."/>
            <person name="Elvitigala T."/>
            <person name="Welsh E."/>
            <person name="Stockel J."/>
            <person name="Liberton M."/>
            <person name="Min H."/>
            <person name="Sherman L.A."/>
            <person name="Pakrasi H.B."/>
        </authorList>
    </citation>
    <scope>NUCLEOTIDE SEQUENCE [LARGE SCALE GENOMIC DNA]</scope>
    <source>
        <strain evidence="16">PCC 8801</strain>
    </source>
</reference>
<evidence type="ECO:0000256" key="9">
    <source>
        <dbReference type="ARBA" id="ARBA00022691"/>
    </source>
</evidence>
<dbReference type="RefSeq" id="WP_012594634.1">
    <property type="nucleotide sequence ID" value="NC_011726.1"/>
</dbReference>
<dbReference type="InterPro" id="IPR046886">
    <property type="entry name" value="RsmE_MTase_dom"/>
</dbReference>
<dbReference type="PIRSF" id="PIRSF015601">
    <property type="entry name" value="MTase_slr0722"/>
    <property type="match status" value="1"/>
</dbReference>
<keyword evidence="5 12" id="KW-0963">Cytoplasm</keyword>
<dbReference type="Pfam" id="PF04452">
    <property type="entry name" value="Methyltrans_RNA"/>
    <property type="match status" value="1"/>
</dbReference>
<evidence type="ECO:0000256" key="2">
    <source>
        <dbReference type="ARBA" id="ARBA00005528"/>
    </source>
</evidence>
<comment type="subcellular location">
    <subcellularLocation>
        <location evidence="1 12">Cytoplasm</location>
    </subcellularLocation>
</comment>
<feature type="domain" description="Ribosomal RNA small subunit methyltransferase E methyltransferase" evidence="13">
    <location>
        <begin position="68"/>
        <end position="228"/>
    </location>
</feature>
<evidence type="ECO:0000256" key="8">
    <source>
        <dbReference type="ARBA" id="ARBA00022679"/>
    </source>
</evidence>
<evidence type="ECO:0000313" key="15">
    <source>
        <dbReference type="EMBL" id="ACK65360.1"/>
    </source>
</evidence>
<evidence type="ECO:0000256" key="4">
    <source>
        <dbReference type="ARBA" id="ARBA00013673"/>
    </source>
</evidence>
<evidence type="ECO:0000259" key="13">
    <source>
        <dbReference type="Pfam" id="PF04452"/>
    </source>
</evidence>
<evidence type="ECO:0000256" key="1">
    <source>
        <dbReference type="ARBA" id="ARBA00004496"/>
    </source>
</evidence>
<dbReference type="Proteomes" id="UP000008204">
    <property type="component" value="Chromosome"/>
</dbReference>
<comment type="catalytic activity">
    <reaction evidence="11 12">
        <text>uridine(1498) in 16S rRNA + S-adenosyl-L-methionine = N(3)-methyluridine(1498) in 16S rRNA + S-adenosyl-L-homocysteine + H(+)</text>
        <dbReference type="Rhea" id="RHEA:42920"/>
        <dbReference type="Rhea" id="RHEA-COMP:10283"/>
        <dbReference type="Rhea" id="RHEA-COMP:10284"/>
        <dbReference type="ChEBI" id="CHEBI:15378"/>
        <dbReference type="ChEBI" id="CHEBI:57856"/>
        <dbReference type="ChEBI" id="CHEBI:59789"/>
        <dbReference type="ChEBI" id="CHEBI:65315"/>
        <dbReference type="ChEBI" id="CHEBI:74502"/>
        <dbReference type="EC" id="2.1.1.193"/>
    </reaction>
</comment>
<dbReference type="AlphaFoldDB" id="B7K3L8"/>
<dbReference type="InterPro" id="IPR029026">
    <property type="entry name" value="tRNA_m1G_MTases_N"/>
</dbReference>
<keyword evidence="16" id="KW-1185">Reference proteome</keyword>
<keyword evidence="7 12" id="KW-0489">Methyltransferase</keyword>